<dbReference type="PANTHER" id="PTHR30363:SF60">
    <property type="entry name" value="HTH-TYPE TRANSCRIPTIONAL REGULATOR IOLR"/>
    <property type="match status" value="1"/>
</dbReference>
<dbReference type="Pfam" id="PF08220">
    <property type="entry name" value="HTH_DeoR"/>
    <property type="match status" value="1"/>
</dbReference>
<dbReference type="RefSeq" id="WP_179940457.1">
    <property type="nucleotide sequence ID" value="NZ_JACBYF010000003.1"/>
</dbReference>
<keyword evidence="2" id="KW-0804">Transcription</keyword>
<dbReference type="EMBL" id="JACBYF010000003">
    <property type="protein sequence ID" value="NYS47018.1"/>
    <property type="molecule type" value="Genomic_DNA"/>
</dbReference>
<protein>
    <submittedName>
        <fullName evidence="4">DeoR/GlpR transcriptional regulator</fullName>
    </submittedName>
</protein>
<evidence type="ECO:0000256" key="1">
    <source>
        <dbReference type="ARBA" id="ARBA00023015"/>
    </source>
</evidence>
<evidence type="ECO:0000256" key="2">
    <source>
        <dbReference type="ARBA" id="ARBA00023163"/>
    </source>
</evidence>
<dbReference type="InterPro" id="IPR001034">
    <property type="entry name" value="DeoR_HTH"/>
</dbReference>
<feature type="domain" description="HTH deoR-type" evidence="3">
    <location>
        <begin position="2"/>
        <end position="57"/>
    </location>
</feature>
<keyword evidence="5" id="KW-1185">Reference proteome</keyword>
<dbReference type="InterPro" id="IPR037171">
    <property type="entry name" value="NagB/RpiA_transferase-like"/>
</dbReference>
<proteinExistence type="predicted"/>
<dbReference type="Gene3D" id="3.40.50.1360">
    <property type="match status" value="1"/>
</dbReference>
<dbReference type="Pfam" id="PF00455">
    <property type="entry name" value="DeoRC"/>
    <property type="match status" value="1"/>
</dbReference>
<comment type="caution">
    <text evidence="4">The sequence shown here is derived from an EMBL/GenBank/DDBJ whole genome shotgun (WGS) entry which is preliminary data.</text>
</comment>
<keyword evidence="1" id="KW-0805">Transcription regulation</keyword>
<evidence type="ECO:0000259" key="3">
    <source>
        <dbReference type="PROSITE" id="PS51000"/>
    </source>
</evidence>
<dbReference type="PANTHER" id="PTHR30363">
    <property type="entry name" value="HTH-TYPE TRANSCRIPTIONAL REGULATOR SRLR-RELATED"/>
    <property type="match status" value="1"/>
</dbReference>
<evidence type="ECO:0000313" key="5">
    <source>
        <dbReference type="Proteomes" id="UP000531840"/>
    </source>
</evidence>
<gene>
    <name evidence="4" type="ORF">HZY85_02275</name>
</gene>
<organism evidence="4 5">
    <name type="scientific">Gemelliphila palaticanis</name>
    <dbReference type="NCBI Taxonomy" id="81950"/>
    <lineage>
        <taxon>Bacteria</taxon>
        <taxon>Bacillati</taxon>
        <taxon>Bacillota</taxon>
        <taxon>Bacilli</taxon>
        <taxon>Bacillales</taxon>
        <taxon>Gemellaceae</taxon>
        <taxon>Gemelliphila</taxon>
    </lineage>
</organism>
<dbReference type="SUPFAM" id="SSF100950">
    <property type="entry name" value="NagB/RpiA/CoA transferase-like"/>
    <property type="match status" value="1"/>
</dbReference>
<reference evidence="4 5" key="1">
    <citation type="submission" date="2020-07" db="EMBL/GenBank/DDBJ databases">
        <title>MOT database genomes.</title>
        <authorList>
            <person name="Joseph S."/>
            <person name="Aduse-Opoku J."/>
            <person name="Hashim A."/>
            <person name="Wade W."/>
            <person name="Curtis M."/>
        </authorList>
    </citation>
    <scope>NUCLEOTIDE SEQUENCE [LARGE SCALE GENOMIC DNA]</scope>
    <source>
        <strain evidence="4 5">CIP 106318</strain>
    </source>
</reference>
<dbReference type="SMART" id="SM00420">
    <property type="entry name" value="HTH_DEOR"/>
    <property type="match status" value="1"/>
</dbReference>
<name>A0ABX2SXS9_9BACL</name>
<evidence type="ECO:0000313" key="4">
    <source>
        <dbReference type="EMBL" id="NYS47018.1"/>
    </source>
</evidence>
<sequence length="261" mass="29894">MKSRRIEELENYIHLKGKVPLKELEEKFDMSMNTIRRYVKTLLDKGEIIKVYGGVESIKNDLTTHENNMLVDIAHRNILNIEEKRSIAKFAAKFIDDGDMIYIDSGTTTVWILDYLDPNISLTIITNNLSVINKAVSFPNVNIIVSGNSYRRRINSFVKLGNHTILDKINIQKAFMAATSLSKESGVMNATVEEYELKSKVVSKSLKNYLLIDNNKFNKPGFITYAELSDFSTIITNKMTDDNLKNYLCNKNIELIECDNY</sequence>
<accession>A0ABX2SXS9</accession>
<dbReference type="Proteomes" id="UP000531840">
    <property type="component" value="Unassembled WGS sequence"/>
</dbReference>
<dbReference type="SUPFAM" id="SSF46785">
    <property type="entry name" value="Winged helix' DNA-binding domain"/>
    <property type="match status" value="1"/>
</dbReference>
<dbReference type="InterPro" id="IPR050313">
    <property type="entry name" value="Carb_Metab_HTH_regulators"/>
</dbReference>
<dbReference type="InterPro" id="IPR014036">
    <property type="entry name" value="DeoR-like_C"/>
</dbReference>
<dbReference type="PROSITE" id="PS51000">
    <property type="entry name" value="HTH_DEOR_2"/>
    <property type="match status" value="1"/>
</dbReference>
<dbReference type="SMART" id="SM01134">
    <property type="entry name" value="DeoRC"/>
    <property type="match status" value="1"/>
</dbReference>
<dbReference type="InterPro" id="IPR036390">
    <property type="entry name" value="WH_DNA-bd_sf"/>
</dbReference>